<evidence type="ECO:0000313" key="6">
    <source>
        <dbReference type="EMBL" id="VVC76624.1"/>
    </source>
</evidence>
<dbReference type="PANTHER" id="PTHR20854">
    <property type="entry name" value="INOSITOL MONOPHOSPHATASE"/>
    <property type="match status" value="1"/>
</dbReference>
<dbReference type="InterPro" id="IPR020550">
    <property type="entry name" value="Inositol_monophosphatase_CS"/>
</dbReference>
<dbReference type="GO" id="GO:0046854">
    <property type="term" value="P:phosphatidylinositol phosphate biosynthetic process"/>
    <property type="evidence" value="ECO:0007669"/>
    <property type="project" value="InterPro"/>
</dbReference>
<keyword evidence="3" id="KW-0378">Hydrolase</keyword>
<evidence type="ECO:0000256" key="4">
    <source>
        <dbReference type="ARBA" id="ARBA00022842"/>
    </source>
</evidence>
<dbReference type="InterPro" id="IPR020583">
    <property type="entry name" value="Inositol_monoP_metal-BS"/>
</dbReference>
<feature type="binding site" evidence="5">
    <location>
        <position position="90"/>
    </location>
    <ligand>
        <name>Mg(2+)</name>
        <dbReference type="ChEBI" id="CHEBI:18420"/>
        <label>2</label>
    </ligand>
</feature>
<dbReference type="RefSeq" id="WP_232051871.1">
    <property type="nucleotide sequence ID" value="NZ_LR699119.1"/>
</dbReference>
<dbReference type="Gene3D" id="3.30.540.10">
    <property type="entry name" value="Fructose-1,6-Bisphosphatase, subunit A, domain 1"/>
    <property type="match status" value="1"/>
</dbReference>
<evidence type="ECO:0000256" key="5">
    <source>
        <dbReference type="PIRSR" id="PIRSR600760-2"/>
    </source>
</evidence>
<dbReference type="Gene3D" id="3.40.190.80">
    <property type="match status" value="1"/>
</dbReference>
<dbReference type="GO" id="GO:0006020">
    <property type="term" value="P:inositol metabolic process"/>
    <property type="evidence" value="ECO:0007669"/>
    <property type="project" value="TreeGrafter"/>
</dbReference>
<comment type="similarity">
    <text evidence="1">Belongs to the inositol monophosphatase superfamily.</text>
</comment>
<name>A0A5E4PI62_9COXI</name>
<dbReference type="Pfam" id="PF00459">
    <property type="entry name" value="Inositol_P"/>
    <property type="match status" value="1"/>
</dbReference>
<dbReference type="AlphaFoldDB" id="A0A5E4PI62"/>
<dbReference type="GO" id="GO:0008934">
    <property type="term" value="F:inositol monophosphate 1-phosphatase activity"/>
    <property type="evidence" value="ECO:0007669"/>
    <property type="project" value="TreeGrafter"/>
</dbReference>
<organism evidence="6 7">
    <name type="scientific">Aquicella siphonis</name>
    <dbReference type="NCBI Taxonomy" id="254247"/>
    <lineage>
        <taxon>Bacteria</taxon>
        <taxon>Pseudomonadati</taxon>
        <taxon>Pseudomonadota</taxon>
        <taxon>Gammaproteobacteria</taxon>
        <taxon>Legionellales</taxon>
        <taxon>Coxiellaceae</taxon>
        <taxon>Aquicella</taxon>
    </lineage>
</organism>
<feature type="binding site" evidence="5">
    <location>
        <position position="70"/>
    </location>
    <ligand>
        <name>Mg(2+)</name>
        <dbReference type="ChEBI" id="CHEBI:18420"/>
        <label>1</label>
        <note>catalytic</note>
    </ligand>
</feature>
<feature type="binding site" evidence="5">
    <location>
        <position position="88"/>
    </location>
    <ligand>
        <name>Mg(2+)</name>
        <dbReference type="ChEBI" id="CHEBI:18420"/>
        <label>1</label>
        <note>catalytic</note>
    </ligand>
</feature>
<evidence type="ECO:0000313" key="7">
    <source>
        <dbReference type="Proteomes" id="UP000324194"/>
    </source>
</evidence>
<dbReference type="PRINTS" id="PR00377">
    <property type="entry name" value="IMPHPHTASES"/>
</dbReference>
<dbReference type="EMBL" id="LR699119">
    <property type="protein sequence ID" value="VVC76624.1"/>
    <property type="molecule type" value="Genomic_DNA"/>
</dbReference>
<keyword evidence="4 5" id="KW-0460">Magnesium</keyword>
<reference evidence="6 7" key="1">
    <citation type="submission" date="2019-08" db="EMBL/GenBank/DDBJ databases">
        <authorList>
            <person name="Guy L."/>
        </authorList>
    </citation>
    <scope>NUCLEOTIDE SEQUENCE [LARGE SCALE GENOMIC DNA]</scope>
    <source>
        <strain evidence="6 7">SGT-108</strain>
    </source>
</reference>
<proteinExistence type="inferred from homology"/>
<dbReference type="PANTHER" id="PTHR20854:SF4">
    <property type="entry name" value="INOSITOL-1-MONOPHOSPHATASE-RELATED"/>
    <property type="match status" value="1"/>
</dbReference>
<evidence type="ECO:0000256" key="2">
    <source>
        <dbReference type="ARBA" id="ARBA00022723"/>
    </source>
</evidence>
<dbReference type="CDD" id="cd01638">
    <property type="entry name" value="CysQ"/>
    <property type="match status" value="1"/>
</dbReference>
<dbReference type="SUPFAM" id="SSF56655">
    <property type="entry name" value="Carbohydrate phosphatase"/>
    <property type="match status" value="1"/>
</dbReference>
<feature type="binding site" evidence="5">
    <location>
        <position position="91"/>
    </location>
    <ligand>
        <name>Mg(2+)</name>
        <dbReference type="ChEBI" id="CHEBI:18420"/>
        <label>1</label>
        <note>catalytic</note>
    </ligand>
</feature>
<comment type="cofactor">
    <cofactor evidence="5">
        <name>Mg(2+)</name>
        <dbReference type="ChEBI" id="CHEBI:18420"/>
    </cofactor>
</comment>
<keyword evidence="7" id="KW-1185">Reference proteome</keyword>
<dbReference type="GO" id="GO:0007165">
    <property type="term" value="P:signal transduction"/>
    <property type="evidence" value="ECO:0007669"/>
    <property type="project" value="TreeGrafter"/>
</dbReference>
<keyword evidence="2 5" id="KW-0479">Metal-binding</keyword>
<protein>
    <submittedName>
        <fullName evidence="6">Fructose-1, 6-bisphosphatase/inositol-1-monophosphatase</fullName>
    </submittedName>
</protein>
<evidence type="ECO:0000256" key="3">
    <source>
        <dbReference type="ARBA" id="ARBA00022801"/>
    </source>
</evidence>
<dbReference type="PROSITE" id="PS00629">
    <property type="entry name" value="IMP_1"/>
    <property type="match status" value="1"/>
</dbReference>
<sequence>MIKQVENRELSALVNVVRKAGASILEVQKSGFVIEEKVNADIVTRADVLANDILKAELIGRFPDYGWLSEESSDNSARLLRNKVWVVDPIDGTREFATGVPEFAISAALVDHGEPVAACVYNPATDELFHALKNGGAWLNGRRIHCMPPVSLREIVVLASRSEYRRGEWDRFLSCCHVRPVGSIAYKLALVAAGAAHATFSLGPKNEWDIAAGVLLVSEAGGIVTNAQRESLSFNRERVLVDGIVASEAGVNADLFAMISGSWPGYQNDSKNSR</sequence>
<accession>A0A5E4PI62</accession>
<dbReference type="KEGG" id="asip:AQUSIP_19470"/>
<feature type="binding site" evidence="5">
    <location>
        <position position="209"/>
    </location>
    <ligand>
        <name>Mg(2+)</name>
        <dbReference type="ChEBI" id="CHEBI:18420"/>
        <label>1</label>
        <note>catalytic</note>
    </ligand>
</feature>
<gene>
    <name evidence="6" type="primary">suhB_2</name>
    <name evidence="6" type="ORF">AQUSIP_19470</name>
</gene>
<dbReference type="PROSITE" id="PS00630">
    <property type="entry name" value="IMP_2"/>
    <property type="match status" value="1"/>
</dbReference>
<dbReference type="GO" id="GO:0046872">
    <property type="term" value="F:metal ion binding"/>
    <property type="evidence" value="ECO:0007669"/>
    <property type="project" value="UniProtKB-KW"/>
</dbReference>
<evidence type="ECO:0000256" key="1">
    <source>
        <dbReference type="ARBA" id="ARBA00009759"/>
    </source>
</evidence>
<dbReference type="InterPro" id="IPR000760">
    <property type="entry name" value="Inositol_monophosphatase-like"/>
</dbReference>
<dbReference type="Proteomes" id="UP000324194">
    <property type="component" value="Chromosome 1"/>
</dbReference>